<dbReference type="PANTHER" id="PTHR21321">
    <property type="entry name" value="PNAS-3 RELATED"/>
    <property type="match status" value="1"/>
</dbReference>
<dbReference type="InterPro" id="IPR004088">
    <property type="entry name" value="KH_dom_type_1"/>
</dbReference>
<dbReference type="Proteomes" id="UP000016931">
    <property type="component" value="Unassembled WGS sequence"/>
</dbReference>
<dbReference type="GO" id="GO:0071034">
    <property type="term" value="P:CUT catabolic process"/>
    <property type="evidence" value="ECO:0007669"/>
    <property type="project" value="TreeGrafter"/>
</dbReference>
<dbReference type="GeneID" id="27907784"/>
<dbReference type="PANTHER" id="PTHR21321:SF1">
    <property type="entry name" value="EXOSOME COMPLEX COMPONENT RRP40"/>
    <property type="match status" value="1"/>
</dbReference>
<dbReference type="Pfam" id="PF15985">
    <property type="entry name" value="KH_6"/>
    <property type="match status" value="1"/>
</dbReference>
<keyword evidence="2" id="KW-0963">Cytoplasm</keyword>
<dbReference type="Gene3D" id="3.30.1370.10">
    <property type="entry name" value="K Homology domain, type 1"/>
    <property type="match status" value="1"/>
</dbReference>
<evidence type="ECO:0000256" key="3">
    <source>
        <dbReference type="ARBA" id="ARBA00022835"/>
    </source>
</evidence>
<dbReference type="GO" id="GO:0071051">
    <property type="term" value="P:poly(A)-dependent snoRNA 3'-end processing"/>
    <property type="evidence" value="ECO:0007669"/>
    <property type="project" value="TreeGrafter"/>
</dbReference>
<dbReference type="HOGENOM" id="CLU_069847_0_0_1"/>
<evidence type="ECO:0000259" key="6">
    <source>
        <dbReference type="Pfam" id="PF15985"/>
    </source>
</evidence>
<evidence type="ECO:0000313" key="9">
    <source>
        <dbReference type="Proteomes" id="UP000016931"/>
    </source>
</evidence>
<dbReference type="InterPro" id="IPR026699">
    <property type="entry name" value="Exosome_RNA_bind1/RRP40/RRP4"/>
</dbReference>
<dbReference type="InterPro" id="IPR036612">
    <property type="entry name" value="KH_dom_type_1_sf"/>
</dbReference>
<keyword evidence="4" id="KW-0694">RNA-binding</keyword>
<dbReference type="GO" id="GO:0005730">
    <property type="term" value="C:nucleolus"/>
    <property type="evidence" value="ECO:0007669"/>
    <property type="project" value="EnsemblFungi"/>
</dbReference>
<evidence type="ECO:0008006" key="10">
    <source>
        <dbReference type="Google" id="ProtNLM"/>
    </source>
</evidence>
<dbReference type="InterPro" id="IPR041054">
    <property type="entry name" value="Rrp40_N_euk"/>
</dbReference>
<keyword evidence="3" id="KW-0271">Exosome</keyword>
<dbReference type="CDD" id="cd22526">
    <property type="entry name" value="KH-I_Rrp40"/>
    <property type="match status" value="1"/>
</dbReference>
<feature type="domain" description="K Homology" evidence="6">
    <location>
        <begin position="155"/>
        <end position="206"/>
    </location>
</feature>
<dbReference type="GO" id="GO:0000176">
    <property type="term" value="C:nuclear exosome (RNase complex)"/>
    <property type="evidence" value="ECO:0007669"/>
    <property type="project" value="EnsemblFungi"/>
</dbReference>
<dbReference type="FunFam" id="2.40.50.100:FF:000073">
    <property type="entry name" value="Putative Exosome complex component RRP40"/>
    <property type="match status" value="1"/>
</dbReference>
<dbReference type="GO" id="GO:0071038">
    <property type="term" value="P:TRAMP-dependent tRNA surveillance pathway"/>
    <property type="evidence" value="ECO:0007669"/>
    <property type="project" value="EnsemblFungi"/>
</dbReference>
<proteinExistence type="predicted"/>
<dbReference type="GO" id="GO:0000467">
    <property type="term" value="P:exonucleolytic trimming to generate mature 3'-end of 5.8S rRNA from tricistronic rRNA transcript (SSU-rRNA, 5.8S rRNA, LSU-rRNA)"/>
    <property type="evidence" value="ECO:0007669"/>
    <property type="project" value="EnsemblFungi"/>
</dbReference>
<evidence type="ECO:0000256" key="1">
    <source>
        <dbReference type="ARBA" id="ARBA00004123"/>
    </source>
</evidence>
<evidence type="ECO:0000256" key="5">
    <source>
        <dbReference type="SAM" id="MobiDB-lite"/>
    </source>
</evidence>
<comment type="subcellular location">
    <subcellularLocation>
        <location evidence="1">Nucleus</location>
    </subcellularLocation>
</comment>
<feature type="domain" description="Exosome complex exonuclease Rrp40 N-terminal" evidence="7">
    <location>
        <begin position="26"/>
        <end position="65"/>
    </location>
</feature>
<evidence type="ECO:0000259" key="7">
    <source>
        <dbReference type="Pfam" id="PF18311"/>
    </source>
</evidence>
<dbReference type="InterPro" id="IPR012340">
    <property type="entry name" value="NA-bd_OB-fold"/>
</dbReference>
<dbReference type="InterPro" id="IPR049469">
    <property type="entry name" value="RRP40_KH-I"/>
</dbReference>
<dbReference type="EMBL" id="KB456272">
    <property type="protein sequence ID" value="EMF08120.1"/>
    <property type="molecule type" value="Genomic_DNA"/>
</dbReference>
<dbReference type="GO" id="GO:0000177">
    <property type="term" value="C:cytoplasmic exosome (RNase complex)"/>
    <property type="evidence" value="ECO:0007669"/>
    <property type="project" value="EnsemblFungi"/>
</dbReference>
<dbReference type="Gene3D" id="2.40.50.140">
    <property type="entry name" value="Nucleic acid-binding proteins"/>
    <property type="match status" value="1"/>
</dbReference>
<dbReference type="SUPFAM" id="SSF50249">
    <property type="entry name" value="Nucleic acid-binding proteins"/>
    <property type="match status" value="1"/>
</dbReference>
<gene>
    <name evidence="8" type="ORF">SEPMUDRAFT_94870</name>
</gene>
<sequence>MASPTVLLPGDTIPPSLLPKSKKGTLTLGPHLRHLPPSTLLSTTSGTLQIDPKKSALWLEHPNGRYIPAVNDLVIAQVHHGSTDTFHCSLTPHTPYALLGHLAFEGANKKTRPQLKSGDLVYARVAKVSKWEDTEIECVNSNTGKGEGMGPLTGGMVFDVSAGFARRLMLGAKKGGVVILDVVGEKVKFEVAVGRNGRVWIDSASVRETVTIGRLLVAADEAGWDEERQRNEVKRALREIVG</sequence>
<dbReference type="OMA" id="SYMAFPN"/>
<dbReference type="GO" id="GO:0034475">
    <property type="term" value="P:U4 snRNA 3'-end processing"/>
    <property type="evidence" value="ECO:0007669"/>
    <property type="project" value="TreeGrafter"/>
</dbReference>
<evidence type="ECO:0000256" key="2">
    <source>
        <dbReference type="ARBA" id="ARBA00022490"/>
    </source>
</evidence>
<accession>M3C898</accession>
<protein>
    <recommendedName>
        <fullName evidence="10">Ribosomal RNA-processing protein 40</fullName>
    </recommendedName>
</protein>
<dbReference type="FunFam" id="2.40.50.140:FF:000127">
    <property type="entry name" value="Exosome complex component RRP40"/>
    <property type="match status" value="1"/>
</dbReference>
<dbReference type="STRING" id="692275.M3C898"/>
<evidence type="ECO:0000313" key="8">
    <source>
        <dbReference type="EMBL" id="EMF08120.1"/>
    </source>
</evidence>
<reference evidence="8 9" key="1">
    <citation type="journal article" date="2012" name="PLoS Pathog.">
        <title>Diverse lifestyles and strategies of plant pathogenesis encoded in the genomes of eighteen Dothideomycetes fungi.</title>
        <authorList>
            <person name="Ohm R.A."/>
            <person name="Feau N."/>
            <person name="Henrissat B."/>
            <person name="Schoch C.L."/>
            <person name="Horwitz B.A."/>
            <person name="Barry K.W."/>
            <person name="Condon B.J."/>
            <person name="Copeland A.C."/>
            <person name="Dhillon B."/>
            <person name="Glaser F."/>
            <person name="Hesse C.N."/>
            <person name="Kosti I."/>
            <person name="LaButti K."/>
            <person name="Lindquist E.A."/>
            <person name="Lucas S."/>
            <person name="Salamov A.A."/>
            <person name="Bradshaw R.E."/>
            <person name="Ciuffetti L."/>
            <person name="Hamelin R.C."/>
            <person name="Kema G.H.J."/>
            <person name="Lawrence C."/>
            <person name="Scott J.A."/>
            <person name="Spatafora J.W."/>
            <person name="Turgeon B.G."/>
            <person name="de Wit P.J.G.M."/>
            <person name="Zhong S."/>
            <person name="Goodwin S.B."/>
            <person name="Grigoriev I.V."/>
        </authorList>
    </citation>
    <scope>NUCLEOTIDE SEQUENCE [LARGE SCALE GENOMIC DNA]</scope>
    <source>
        <strain evidence="8 9">SO2202</strain>
    </source>
</reference>
<name>M3C898_SPHMS</name>
<organism evidence="8 9">
    <name type="scientific">Sphaerulina musiva (strain SO2202)</name>
    <name type="common">Poplar stem canker fungus</name>
    <name type="synonym">Septoria musiva</name>
    <dbReference type="NCBI Taxonomy" id="692275"/>
    <lineage>
        <taxon>Eukaryota</taxon>
        <taxon>Fungi</taxon>
        <taxon>Dikarya</taxon>
        <taxon>Ascomycota</taxon>
        <taxon>Pezizomycotina</taxon>
        <taxon>Dothideomycetes</taxon>
        <taxon>Dothideomycetidae</taxon>
        <taxon>Mycosphaerellales</taxon>
        <taxon>Mycosphaerellaceae</taxon>
        <taxon>Sphaerulina</taxon>
    </lineage>
</organism>
<evidence type="ECO:0000256" key="4">
    <source>
        <dbReference type="ARBA" id="ARBA00022884"/>
    </source>
</evidence>
<dbReference type="GO" id="GO:0071035">
    <property type="term" value="P:nuclear polyadenylation-dependent rRNA catabolic process"/>
    <property type="evidence" value="ECO:0007669"/>
    <property type="project" value="EnsemblFungi"/>
</dbReference>
<feature type="region of interest" description="Disordered" evidence="5">
    <location>
        <begin position="1"/>
        <end position="24"/>
    </location>
</feature>
<dbReference type="Pfam" id="PF18311">
    <property type="entry name" value="Rrp40_N"/>
    <property type="match status" value="1"/>
</dbReference>
<dbReference type="eggNOG" id="KOG1004">
    <property type="taxonomic scope" value="Eukaryota"/>
</dbReference>
<dbReference type="Pfam" id="PF21262">
    <property type="entry name" value="RRP40_S1"/>
    <property type="match status" value="1"/>
</dbReference>
<dbReference type="GO" id="GO:0003723">
    <property type="term" value="F:RNA binding"/>
    <property type="evidence" value="ECO:0007669"/>
    <property type="project" value="UniProtKB-KW"/>
</dbReference>
<dbReference type="SUPFAM" id="SSF54791">
    <property type="entry name" value="Eukaryotic type KH-domain (KH-domain type I)"/>
    <property type="match status" value="1"/>
</dbReference>
<dbReference type="OrthoDB" id="340500at2759"/>
<dbReference type="AlphaFoldDB" id="M3C898"/>
<keyword evidence="9" id="KW-1185">Reference proteome</keyword>
<dbReference type="RefSeq" id="XP_016756241.1">
    <property type="nucleotide sequence ID" value="XM_016910647.1"/>
</dbReference>
<dbReference type="GO" id="GO:0030145">
    <property type="term" value="F:manganese ion binding"/>
    <property type="evidence" value="ECO:0007669"/>
    <property type="project" value="EnsemblFungi"/>
</dbReference>